<accession>A0A8K0V2V3</accession>
<comment type="similarity">
    <text evidence="2">Belongs to the prokaryotic/mitochondrial release factor family.</text>
</comment>
<dbReference type="SUPFAM" id="SSF75620">
    <property type="entry name" value="Release factor"/>
    <property type="match status" value="1"/>
</dbReference>
<evidence type="ECO:0000313" key="7">
    <source>
        <dbReference type="EMBL" id="KAH8108162.1"/>
    </source>
</evidence>
<dbReference type="OrthoDB" id="277888at2759"/>
<evidence type="ECO:0000313" key="8">
    <source>
        <dbReference type="Proteomes" id="UP000813824"/>
    </source>
</evidence>
<evidence type="ECO:0000256" key="2">
    <source>
        <dbReference type="ARBA" id="ARBA00010835"/>
    </source>
</evidence>
<dbReference type="GO" id="GO:0003747">
    <property type="term" value="F:translation release factor activity"/>
    <property type="evidence" value="ECO:0007669"/>
    <property type="project" value="InterPro"/>
</dbReference>
<dbReference type="PANTHER" id="PTHR46203:SF1">
    <property type="entry name" value="MITOCHONDRIAL TRANSLATION RELEASE FACTOR IN RESCUE"/>
    <property type="match status" value="1"/>
</dbReference>
<sequence length="294" mass="33176">MSISPTLLASARSAYRELLRASAITFAGDDVVRTGESSCFLQRFQMLILCAAFRSKMRSEIMPSRTMEPSVFEEKVKLAREIATVLRTNIVQGTKVADSDADGAARFKLRITEHTELGSNDTIKNPPPMQSSRSARKGRKASPPLDDGTSTIANDNIPRYYSQLKKAHQQRKVPELREEDLEESFVRGSGPGGQSINKTENNVQLLHKPTGIRVACQETRSLVQNRKLARRRLLEKVCSYLQHCLGCLRTGIQLDRLQNPGLSKQELLQAKQNERERRRRKKAKKKAKRESDSE</sequence>
<dbReference type="GO" id="GO:0032543">
    <property type="term" value="P:mitochondrial translation"/>
    <property type="evidence" value="ECO:0007669"/>
    <property type="project" value="UniProtKB-ARBA"/>
</dbReference>
<gene>
    <name evidence="7" type="ORF">BXZ70DRAFT_43118</name>
</gene>
<comment type="subcellular location">
    <subcellularLocation>
        <location evidence="1">Mitochondrion</location>
    </subcellularLocation>
</comment>
<feature type="domain" description="Prokaryotic-type class I peptide chain release factors" evidence="6">
    <location>
        <begin position="175"/>
        <end position="248"/>
    </location>
</feature>
<dbReference type="InterPro" id="IPR000352">
    <property type="entry name" value="Pep_chain_release_fac_I"/>
</dbReference>
<evidence type="ECO:0000256" key="1">
    <source>
        <dbReference type="ARBA" id="ARBA00004173"/>
    </source>
</evidence>
<dbReference type="EMBL" id="JAEVFJ010000001">
    <property type="protein sequence ID" value="KAH8108162.1"/>
    <property type="molecule type" value="Genomic_DNA"/>
</dbReference>
<protein>
    <recommendedName>
        <fullName evidence="6">Prokaryotic-type class I peptide chain release factors domain-containing protein</fullName>
    </recommendedName>
</protein>
<dbReference type="InterPro" id="IPR052405">
    <property type="entry name" value="Mito_Transl_Release_Factor"/>
</dbReference>
<dbReference type="GO" id="GO:0034551">
    <property type="term" value="P:mitochondrial respiratory chain complex III assembly"/>
    <property type="evidence" value="ECO:0007669"/>
    <property type="project" value="InterPro"/>
</dbReference>
<feature type="region of interest" description="Disordered" evidence="5">
    <location>
        <begin position="116"/>
        <end position="154"/>
    </location>
</feature>
<dbReference type="AlphaFoldDB" id="A0A8K0V2V3"/>
<dbReference type="CDD" id="cd20267">
    <property type="entry name" value="Complex1_LYR_LYRM7"/>
    <property type="match status" value="1"/>
</dbReference>
<dbReference type="Proteomes" id="UP000813824">
    <property type="component" value="Unassembled WGS sequence"/>
</dbReference>
<organism evidence="7 8">
    <name type="scientific">Cristinia sonorae</name>
    <dbReference type="NCBI Taxonomy" id="1940300"/>
    <lineage>
        <taxon>Eukaryota</taxon>
        <taxon>Fungi</taxon>
        <taxon>Dikarya</taxon>
        <taxon>Basidiomycota</taxon>
        <taxon>Agaricomycotina</taxon>
        <taxon>Agaricomycetes</taxon>
        <taxon>Agaricomycetidae</taxon>
        <taxon>Agaricales</taxon>
        <taxon>Pleurotineae</taxon>
        <taxon>Stephanosporaceae</taxon>
        <taxon>Cristinia</taxon>
    </lineage>
</organism>
<evidence type="ECO:0000256" key="5">
    <source>
        <dbReference type="SAM" id="MobiDB-lite"/>
    </source>
</evidence>
<dbReference type="PANTHER" id="PTHR46203">
    <property type="entry name" value="PROBABLE PEPTIDE CHAIN RELEASE FACTOR C12ORF65"/>
    <property type="match status" value="1"/>
</dbReference>
<reference evidence="7" key="1">
    <citation type="journal article" date="2021" name="New Phytol.">
        <title>Evolutionary innovations through gain and loss of genes in the ectomycorrhizal Boletales.</title>
        <authorList>
            <person name="Wu G."/>
            <person name="Miyauchi S."/>
            <person name="Morin E."/>
            <person name="Kuo A."/>
            <person name="Drula E."/>
            <person name="Varga T."/>
            <person name="Kohler A."/>
            <person name="Feng B."/>
            <person name="Cao Y."/>
            <person name="Lipzen A."/>
            <person name="Daum C."/>
            <person name="Hundley H."/>
            <person name="Pangilinan J."/>
            <person name="Johnson J."/>
            <person name="Barry K."/>
            <person name="LaButti K."/>
            <person name="Ng V."/>
            <person name="Ahrendt S."/>
            <person name="Min B."/>
            <person name="Choi I.G."/>
            <person name="Park H."/>
            <person name="Plett J.M."/>
            <person name="Magnuson J."/>
            <person name="Spatafora J.W."/>
            <person name="Nagy L.G."/>
            <person name="Henrissat B."/>
            <person name="Grigoriev I.V."/>
            <person name="Yang Z.L."/>
            <person name="Xu J."/>
            <person name="Martin F.M."/>
        </authorList>
    </citation>
    <scope>NUCLEOTIDE SEQUENCE</scope>
    <source>
        <strain evidence="7">KKN 215</strain>
    </source>
</reference>
<keyword evidence="8" id="KW-1185">Reference proteome</keyword>
<proteinExistence type="inferred from homology"/>
<feature type="compositionally biased region" description="Basic residues" evidence="5">
    <location>
        <begin position="277"/>
        <end position="288"/>
    </location>
</feature>
<keyword evidence="4" id="KW-0496">Mitochondrion</keyword>
<feature type="region of interest" description="Disordered" evidence="5">
    <location>
        <begin position="170"/>
        <end position="198"/>
    </location>
</feature>
<dbReference type="Gene3D" id="3.30.160.20">
    <property type="match status" value="1"/>
</dbReference>
<dbReference type="Pfam" id="PF00472">
    <property type="entry name" value="RF-1"/>
    <property type="match status" value="1"/>
</dbReference>
<evidence type="ECO:0000256" key="4">
    <source>
        <dbReference type="ARBA" id="ARBA00023128"/>
    </source>
</evidence>
<evidence type="ECO:0000259" key="6">
    <source>
        <dbReference type="Pfam" id="PF00472"/>
    </source>
</evidence>
<dbReference type="InterPro" id="IPR045298">
    <property type="entry name" value="Complex1_LYR_LYRM7"/>
</dbReference>
<feature type="region of interest" description="Disordered" evidence="5">
    <location>
        <begin position="264"/>
        <end position="294"/>
    </location>
</feature>
<evidence type="ECO:0000256" key="3">
    <source>
        <dbReference type="ARBA" id="ARBA00022946"/>
    </source>
</evidence>
<keyword evidence="3" id="KW-0809">Transit peptide</keyword>
<name>A0A8K0V2V3_9AGAR</name>
<comment type="caution">
    <text evidence="7">The sequence shown here is derived from an EMBL/GenBank/DDBJ whole genome shotgun (WGS) entry which is preliminary data.</text>
</comment>
<dbReference type="InterPro" id="IPR045853">
    <property type="entry name" value="Pep_chain_release_fac_I_sf"/>
</dbReference>
<dbReference type="GO" id="GO:0005739">
    <property type="term" value="C:mitochondrion"/>
    <property type="evidence" value="ECO:0007669"/>
    <property type="project" value="UniProtKB-SubCell"/>
</dbReference>